<dbReference type="SMART" id="SM00108">
    <property type="entry name" value="B_lectin"/>
    <property type="match status" value="1"/>
</dbReference>
<feature type="transmembrane region" description="Helical" evidence="14">
    <location>
        <begin position="422"/>
        <end position="441"/>
    </location>
</feature>
<keyword evidence="14" id="KW-0472">Membrane</keyword>
<dbReference type="GO" id="GO:0005886">
    <property type="term" value="C:plasma membrane"/>
    <property type="evidence" value="ECO:0007669"/>
    <property type="project" value="UniProtKB-SubCell"/>
</dbReference>
<keyword evidence="2" id="KW-1003">Cell membrane</keyword>
<name>A0A8S0RXL5_OLEEU</name>
<dbReference type="SUPFAM" id="SSF51110">
    <property type="entry name" value="alpha-D-mannose-specific plant lectins"/>
    <property type="match status" value="1"/>
</dbReference>
<evidence type="ECO:0000313" key="19">
    <source>
        <dbReference type="Proteomes" id="UP000594638"/>
    </source>
</evidence>
<dbReference type="FunFam" id="1.10.510.10:FF:000060">
    <property type="entry name" value="G-type lectin S-receptor-like serine/threonine-protein kinase"/>
    <property type="match status" value="1"/>
</dbReference>
<dbReference type="SMART" id="SM00220">
    <property type="entry name" value="S_TKc"/>
    <property type="match status" value="1"/>
</dbReference>
<keyword evidence="9" id="KW-1015">Disulfide bond</keyword>
<evidence type="ECO:0000256" key="3">
    <source>
        <dbReference type="ARBA" id="ARBA00022527"/>
    </source>
</evidence>
<evidence type="ECO:0000256" key="9">
    <source>
        <dbReference type="ARBA" id="ARBA00023157"/>
    </source>
</evidence>
<evidence type="ECO:0000259" key="17">
    <source>
        <dbReference type="PROSITE" id="PS50927"/>
    </source>
</evidence>
<evidence type="ECO:0000256" key="1">
    <source>
        <dbReference type="ARBA" id="ARBA00004251"/>
    </source>
</evidence>
<dbReference type="FunFam" id="3.30.200.20:FF:001238">
    <property type="entry name" value="Os08g0179000 protein"/>
    <property type="match status" value="1"/>
</dbReference>
<feature type="signal peptide" evidence="15">
    <location>
        <begin position="1"/>
        <end position="25"/>
    </location>
</feature>
<keyword evidence="14" id="KW-1133">Transmembrane helix</keyword>
<protein>
    <recommendedName>
        <fullName evidence="13">Receptor-like serine/threonine-protein kinase</fullName>
        <ecNumber evidence="13">2.7.11.1</ecNumber>
    </recommendedName>
</protein>
<dbReference type="PROSITE" id="PS50927">
    <property type="entry name" value="BULB_LECTIN"/>
    <property type="match status" value="1"/>
</dbReference>
<dbReference type="SUPFAM" id="SSF56112">
    <property type="entry name" value="Protein kinase-like (PK-like)"/>
    <property type="match status" value="1"/>
</dbReference>
<keyword evidence="3 13" id="KW-0723">Serine/threonine-protein kinase</keyword>
<keyword evidence="14" id="KW-0812">Transmembrane</keyword>
<gene>
    <name evidence="18" type="ORF">OLEA9_A015286</name>
</gene>
<sequence length="812" mass="91754">MEKAIILTISFFLLIFSCFVSPISSVDTLKPGDSVNSSAFLVSADGFFTLGFFIPNDSSLSYLGISYTGGNDIGWNDIGWNDIVWLGNRENGISDDSGILTINSAGELIITSYTLDPTVLYAGGNGKNITATLLNSGNFVVREMNIKGSSDRVLWESFDYPTDTLIPGMKLGVNHRTGRNWCLTSRFGENNPASGAFTLEWDPGTRMLIVRRRRLIYWTSGNLKDYTNQSLRLNVKEFENIPKPDFEDFNYNFTNVSNGAEDYFSYSRITYPTAIHGPHSGWQLSYNGDIFDTYNGTMIAKVSLCYGYNIYKGCESWEQPICRNHNEAFVLKSGHFAYGNGSEPIAESVVNYYLTESDCRDKCWKDCECVGFANSSQHVSNEIGCTFWKGKILTFVQSYDGSEPKQFVLVLKATKRWKSWEIITLVISVVALLLDCVWFIIRKIKQGKRKKEELRELMTLEGYTETHPVESDRGQGHHLRLFMYSSILRATGNFSSTNKLGEGGFGPVYKGKTIEGREIAVKALSRRSVQGLIEFKTELILISKIQHVNLVKLLGFCIHGDDKMIIYDYMPNKSLDFFLFCPAKRELLIWDTRFTIIEGIAQGLLYLHKYSRLRIIHRDLKASNILLDEEMNPKISDFGMAKIFKQNLIEANTNKCAGTYGYMAPEYAMQGIYSIKSDVYSFGVLVLEIVSGRKNNSFQNEEGPLNLVEYAWELWSNNAAIEVMDPMLKCSRSRIDQLKRCIHVGLLCLENHATDRPTIEDVISMLKNEMMPLPMPNCPAFVTRNSTVYELENGKSEKFSANGLSMSAIDGR</sequence>
<evidence type="ECO:0000256" key="11">
    <source>
        <dbReference type="ARBA" id="ARBA00047899"/>
    </source>
</evidence>
<keyword evidence="8 13" id="KW-0067">ATP-binding</keyword>
<dbReference type="Pfam" id="PF07714">
    <property type="entry name" value="PK_Tyr_Ser-Thr"/>
    <property type="match status" value="1"/>
</dbReference>
<dbReference type="PANTHER" id="PTHR27002">
    <property type="entry name" value="RECEPTOR-LIKE SERINE/THREONINE-PROTEIN KINASE SD1-8"/>
    <property type="match status" value="1"/>
</dbReference>
<dbReference type="Pfam" id="PF01453">
    <property type="entry name" value="B_lectin"/>
    <property type="match status" value="1"/>
</dbReference>
<dbReference type="CDD" id="cd00028">
    <property type="entry name" value="B_lectin"/>
    <property type="match status" value="1"/>
</dbReference>
<dbReference type="OrthoDB" id="912844at2759"/>
<reference evidence="18 19" key="1">
    <citation type="submission" date="2019-12" db="EMBL/GenBank/DDBJ databases">
        <authorList>
            <person name="Alioto T."/>
            <person name="Alioto T."/>
            <person name="Gomez Garrido J."/>
        </authorList>
    </citation>
    <scope>NUCLEOTIDE SEQUENCE [LARGE SCALE GENOMIC DNA]</scope>
</reference>
<dbReference type="PROSITE" id="PS00108">
    <property type="entry name" value="PROTEIN_KINASE_ST"/>
    <property type="match status" value="1"/>
</dbReference>
<evidence type="ECO:0000256" key="13">
    <source>
        <dbReference type="PIRNR" id="PIRNR000641"/>
    </source>
</evidence>
<keyword evidence="4 13" id="KW-0808">Transferase</keyword>
<comment type="similarity">
    <text evidence="13">Belongs to the protein kinase superfamily. Ser/Thr protein kinase family.</text>
</comment>
<keyword evidence="10" id="KW-0325">Glycoprotein</keyword>
<feature type="chain" id="PRO_5035855497" description="Receptor-like serine/threonine-protein kinase" evidence="15">
    <location>
        <begin position="26"/>
        <end position="812"/>
    </location>
</feature>
<comment type="catalytic activity">
    <reaction evidence="11 13">
        <text>L-threonyl-[protein] + ATP = O-phospho-L-threonyl-[protein] + ADP + H(+)</text>
        <dbReference type="Rhea" id="RHEA:46608"/>
        <dbReference type="Rhea" id="RHEA-COMP:11060"/>
        <dbReference type="Rhea" id="RHEA-COMP:11605"/>
        <dbReference type="ChEBI" id="CHEBI:15378"/>
        <dbReference type="ChEBI" id="CHEBI:30013"/>
        <dbReference type="ChEBI" id="CHEBI:30616"/>
        <dbReference type="ChEBI" id="CHEBI:61977"/>
        <dbReference type="ChEBI" id="CHEBI:456216"/>
        <dbReference type="EC" id="2.7.11.1"/>
    </reaction>
</comment>
<proteinExistence type="inferred from homology"/>
<evidence type="ECO:0000256" key="4">
    <source>
        <dbReference type="ARBA" id="ARBA00022679"/>
    </source>
</evidence>
<evidence type="ECO:0000256" key="10">
    <source>
        <dbReference type="ARBA" id="ARBA00023180"/>
    </source>
</evidence>
<evidence type="ECO:0000256" key="12">
    <source>
        <dbReference type="ARBA" id="ARBA00048679"/>
    </source>
</evidence>
<dbReference type="InterPro" id="IPR011009">
    <property type="entry name" value="Kinase-like_dom_sf"/>
</dbReference>
<dbReference type="InterPro" id="IPR008271">
    <property type="entry name" value="Ser/Thr_kinase_AS"/>
</dbReference>
<comment type="caution">
    <text evidence="18">The sequence shown here is derived from an EMBL/GenBank/DDBJ whole genome shotgun (WGS) entry which is preliminary data.</text>
</comment>
<comment type="subcellular location">
    <subcellularLocation>
        <location evidence="1">Cell membrane</location>
        <topology evidence="1">Single-pass type I membrane protein</topology>
    </subcellularLocation>
</comment>
<evidence type="ECO:0000256" key="5">
    <source>
        <dbReference type="ARBA" id="ARBA00022729"/>
    </source>
</evidence>
<dbReference type="InterPro" id="IPR036426">
    <property type="entry name" value="Bulb-type_lectin_dom_sf"/>
</dbReference>
<evidence type="ECO:0000256" key="14">
    <source>
        <dbReference type="SAM" id="Phobius"/>
    </source>
</evidence>
<evidence type="ECO:0000256" key="2">
    <source>
        <dbReference type="ARBA" id="ARBA00022475"/>
    </source>
</evidence>
<keyword evidence="7 13" id="KW-0418">Kinase</keyword>
<dbReference type="GO" id="GO:0005524">
    <property type="term" value="F:ATP binding"/>
    <property type="evidence" value="ECO:0007669"/>
    <property type="project" value="UniProtKB-KW"/>
</dbReference>
<dbReference type="EMBL" id="CACTIH010003760">
    <property type="protein sequence ID" value="CAA2984332.1"/>
    <property type="molecule type" value="Genomic_DNA"/>
</dbReference>
<feature type="domain" description="Protein kinase" evidence="16">
    <location>
        <begin position="494"/>
        <end position="771"/>
    </location>
</feature>
<feature type="domain" description="Bulb-type lectin" evidence="17">
    <location>
        <begin position="26"/>
        <end position="154"/>
    </location>
</feature>
<dbReference type="Proteomes" id="UP000594638">
    <property type="component" value="Unassembled WGS sequence"/>
</dbReference>
<dbReference type="AlphaFoldDB" id="A0A8S0RXL5"/>
<keyword evidence="6 13" id="KW-0547">Nucleotide-binding</keyword>
<dbReference type="CDD" id="cd14066">
    <property type="entry name" value="STKc_IRAK"/>
    <property type="match status" value="1"/>
</dbReference>
<evidence type="ECO:0000256" key="8">
    <source>
        <dbReference type="ARBA" id="ARBA00022840"/>
    </source>
</evidence>
<dbReference type="Pfam" id="PF08276">
    <property type="entry name" value="PAN_2"/>
    <property type="match status" value="1"/>
</dbReference>
<dbReference type="Gene3D" id="1.10.510.10">
    <property type="entry name" value="Transferase(Phosphotransferase) domain 1"/>
    <property type="match status" value="1"/>
</dbReference>
<dbReference type="Gramene" id="OE9A015286T1">
    <property type="protein sequence ID" value="OE9A015286C1"/>
    <property type="gene ID" value="OE9A015286"/>
</dbReference>
<dbReference type="GO" id="GO:0004674">
    <property type="term" value="F:protein serine/threonine kinase activity"/>
    <property type="evidence" value="ECO:0007669"/>
    <property type="project" value="UniProtKB-KW"/>
</dbReference>
<evidence type="ECO:0000313" key="18">
    <source>
        <dbReference type="EMBL" id="CAA2984332.1"/>
    </source>
</evidence>
<dbReference type="InterPro" id="IPR001245">
    <property type="entry name" value="Ser-Thr/Tyr_kinase_cat_dom"/>
</dbReference>
<dbReference type="Gene3D" id="3.30.200.20">
    <property type="entry name" value="Phosphorylase Kinase, domain 1"/>
    <property type="match status" value="1"/>
</dbReference>
<keyword evidence="19" id="KW-1185">Reference proteome</keyword>
<accession>A0A8S0RXL5</accession>
<comment type="catalytic activity">
    <reaction evidence="12 13">
        <text>L-seryl-[protein] + ATP = O-phospho-L-seryl-[protein] + ADP + H(+)</text>
        <dbReference type="Rhea" id="RHEA:17989"/>
        <dbReference type="Rhea" id="RHEA-COMP:9863"/>
        <dbReference type="Rhea" id="RHEA-COMP:11604"/>
        <dbReference type="ChEBI" id="CHEBI:15378"/>
        <dbReference type="ChEBI" id="CHEBI:29999"/>
        <dbReference type="ChEBI" id="CHEBI:30616"/>
        <dbReference type="ChEBI" id="CHEBI:83421"/>
        <dbReference type="ChEBI" id="CHEBI:456216"/>
        <dbReference type="EC" id="2.7.11.1"/>
    </reaction>
</comment>
<dbReference type="EC" id="2.7.11.1" evidence="13"/>
<dbReference type="PROSITE" id="PS51257">
    <property type="entry name" value="PROKAR_LIPOPROTEIN"/>
    <property type="match status" value="1"/>
</dbReference>
<dbReference type="InterPro" id="IPR000719">
    <property type="entry name" value="Prot_kinase_dom"/>
</dbReference>
<evidence type="ECO:0000256" key="7">
    <source>
        <dbReference type="ARBA" id="ARBA00022777"/>
    </source>
</evidence>
<dbReference type="PIRSF" id="PIRSF000641">
    <property type="entry name" value="SRK"/>
    <property type="match status" value="1"/>
</dbReference>
<evidence type="ECO:0000256" key="6">
    <source>
        <dbReference type="ARBA" id="ARBA00022741"/>
    </source>
</evidence>
<dbReference type="InterPro" id="IPR001480">
    <property type="entry name" value="Bulb-type_lectin_dom"/>
</dbReference>
<dbReference type="PANTHER" id="PTHR27002:SF1082">
    <property type="entry name" value="OS06G0693000 PROTEIN"/>
    <property type="match status" value="1"/>
</dbReference>
<keyword evidence="5 15" id="KW-0732">Signal</keyword>
<evidence type="ECO:0000256" key="15">
    <source>
        <dbReference type="SAM" id="SignalP"/>
    </source>
</evidence>
<dbReference type="InterPro" id="IPR024171">
    <property type="entry name" value="SRK-like_kinase"/>
</dbReference>
<dbReference type="Gene3D" id="2.90.10.10">
    <property type="entry name" value="Bulb-type lectin domain"/>
    <property type="match status" value="1"/>
</dbReference>
<dbReference type="InterPro" id="IPR003609">
    <property type="entry name" value="Pan_app"/>
</dbReference>
<organism evidence="18 19">
    <name type="scientific">Olea europaea subsp. europaea</name>
    <dbReference type="NCBI Taxonomy" id="158383"/>
    <lineage>
        <taxon>Eukaryota</taxon>
        <taxon>Viridiplantae</taxon>
        <taxon>Streptophyta</taxon>
        <taxon>Embryophyta</taxon>
        <taxon>Tracheophyta</taxon>
        <taxon>Spermatophyta</taxon>
        <taxon>Magnoliopsida</taxon>
        <taxon>eudicotyledons</taxon>
        <taxon>Gunneridae</taxon>
        <taxon>Pentapetalae</taxon>
        <taxon>asterids</taxon>
        <taxon>lamiids</taxon>
        <taxon>Lamiales</taxon>
        <taxon>Oleaceae</taxon>
        <taxon>Oleeae</taxon>
        <taxon>Olea</taxon>
    </lineage>
</organism>
<evidence type="ECO:0000259" key="16">
    <source>
        <dbReference type="PROSITE" id="PS50011"/>
    </source>
</evidence>
<dbReference type="PROSITE" id="PS50011">
    <property type="entry name" value="PROTEIN_KINASE_DOM"/>
    <property type="match status" value="1"/>
</dbReference>